<evidence type="ECO:0000313" key="3">
    <source>
        <dbReference type="Proteomes" id="UP001620626"/>
    </source>
</evidence>
<protein>
    <submittedName>
        <fullName evidence="2">Uncharacterized protein</fullName>
    </submittedName>
</protein>
<accession>A0ABD2JRA4</accession>
<evidence type="ECO:0000256" key="1">
    <source>
        <dbReference type="SAM" id="MobiDB-lite"/>
    </source>
</evidence>
<gene>
    <name evidence="2" type="ORF">niasHT_022601</name>
</gene>
<organism evidence="2 3">
    <name type="scientific">Heterodera trifolii</name>
    <dbReference type="NCBI Taxonomy" id="157864"/>
    <lineage>
        <taxon>Eukaryota</taxon>
        <taxon>Metazoa</taxon>
        <taxon>Ecdysozoa</taxon>
        <taxon>Nematoda</taxon>
        <taxon>Chromadorea</taxon>
        <taxon>Rhabditida</taxon>
        <taxon>Tylenchina</taxon>
        <taxon>Tylenchomorpha</taxon>
        <taxon>Tylenchoidea</taxon>
        <taxon>Heteroderidae</taxon>
        <taxon>Heteroderinae</taxon>
        <taxon>Heterodera</taxon>
    </lineage>
</organism>
<sequence length="277" mass="30409">MSTSWNHLFGGMMSGFNGGIAFPPNAQIVSVHQNLAQQQQQQQQQQQSQQQPQQQQQIKREAPGGDAMGAVGTTAISGSGNTSGSSSANSSAASAAAAAAAAAASMEFLTTIASKDLLEELKVQSQAIVHKTISNGTDGKQLIKHYRCNRHRHQEKCPFKMLAIQSEDGTFRVYKSGDHNHAVVPSGRATGNPRTNWIPMQTVTTAEELETLRQAQRVTVHKTTFHGKNRHFRCNRHRHNERCMFKLLAVTENNGVITVFRSGEHNHPIQQISNCVY</sequence>
<feature type="compositionally biased region" description="Low complexity" evidence="1">
    <location>
        <begin position="39"/>
        <end position="57"/>
    </location>
</feature>
<reference evidence="2 3" key="1">
    <citation type="submission" date="2024-10" db="EMBL/GenBank/DDBJ databases">
        <authorList>
            <person name="Kim D."/>
        </authorList>
    </citation>
    <scope>NUCLEOTIDE SEQUENCE [LARGE SCALE GENOMIC DNA]</scope>
    <source>
        <strain evidence="2">BH-2024</strain>
    </source>
</reference>
<comment type="caution">
    <text evidence="2">The sequence shown here is derived from an EMBL/GenBank/DDBJ whole genome shotgun (WGS) entry which is preliminary data.</text>
</comment>
<feature type="region of interest" description="Disordered" evidence="1">
    <location>
        <begin position="39"/>
        <end position="89"/>
    </location>
</feature>
<dbReference type="Proteomes" id="UP001620626">
    <property type="component" value="Unassembled WGS sequence"/>
</dbReference>
<keyword evidence="3" id="KW-1185">Reference proteome</keyword>
<evidence type="ECO:0000313" key="2">
    <source>
        <dbReference type="EMBL" id="KAL3093151.1"/>
    </source>
</evidence>
<dbReference type="AlphaFoldDB" id="A0ABD2JRA4"/>
<dbReference type="EMBL" id="JBICBT010000917">
    <property type="protein sequence ID" value="KAL3093151.1"/>
    <property type="molecule type" value="Genomic_DNA"/>
</dbReference>
<dbReference type="SUPFAM" id="SSF81995">
    <property type="entry name" value="beta-sandwich domain of Sec23/24"/>
    <property type="match status" value="1"/>
</dbReference>
<name>A0ABD2JRA4_9BILA</name>
<feature type="compositionally biased region" description="Low complexity" evidence="1">
    <location>
        <begin position="72"/>
        <end position="89"/>
    </location>
</feature>
<proteinExistence type="predicted"/>